<protein>
    <submittedName>
        <fullName evidence="6">Peroxiredoxin</fullName>
    </submittedName>
</protein>
<dbReference type="Gene3D" id="3.40.30.10">
    <property type="entry name" value="Glutaredoxin"/>
    <property type="match status" value="1"/>
</dbReference>
<dbReference type="SUPFAM" id="SSF52833">
    <property type="entry name" value="Thioredoxin-like"/>
    <property type="match status" value="1"/>
</dbReference>
<dbReference type="Proteomes" id="UP001425155">
    <property type="component" value="Unassembled WGS sequence"/>
</dbReference>
<name>A0ABU9W1B7_9MICO</name>
<evidence type="ECO:0000256" key="3">
    <source>
        <dbReference type="ARBA" id="ARBA00023002"/>
    </source>
</evidence>
<keyword evidence="7" id="KW-1185">Reference proteome</keyword>
<dbReference type="CDD" id="cd03018">
    <property type="entry name" value="PRX_AhpE_like"/>
    <property type="match status" value="1"/>
</dbReference>
<sequence length="154" mass="16798">MDLQVGDEAPQFTLVNQYGADVSLESFRGRRAVAIVFFPLAFSRTCSGELCELRDNLALFAAEDVELLGISVDSKHTLRAWAEAEGFGFDLLADFWPHGAVASSYGAFLSERGYAGRSTFLIDADGIVRARFETEPGEPRPLAAYRDALASLGR</sequence>
<evidence type="ECO:0000313" key="7">
    <source>
        <dbReference type="Proteomes" id="UP001425155"/>
    </source>
</evidence>
<dbReference type="InterPro" id="IPR036249">
    <property type="entry name" value="Thioredoxin-like_sf"/>
</dbReference>
<comment type="caution">
    <text evidence="6">The sequence shown here is derived from an EMBL/GenBank/DDBJ whole genome shotgun (WGS) entry which is preliminary data.</text>
</comment>
<keyword evidence="1" id="KW-0575">Peroxidase</keyword>
<keyword evidence="2" id="KW-0049">Antioxidant</keyword>
<accession>A0ABU9W1B7</accession>
<dbReference type="PANTHER" id="PTHR43110">
    <property type="entry name" value="THIOL PEROXIDASE"/>
    <property type="match status" value="1"/>
</dbReference>
<dbReference type="PANTHER" id="PTHR43110:SF1">
    <property type="entry name" value="THIOL PEROXIDASE"/>
    <property type="match status" value="1"/>
</dbReference>
<dbReference type="PROSITE" id="PS51352">
    <property type="entry name" value="THIOREDOXIN_2"/>
    <property type="match status" value="1"/>
</dbReference>
<dbReference type="Pfam" id="PF00578">
    <property type="entry name" value="AhpC-TSA"/>
    <property type="match status" value="1"/>
</dbReference>
<feature type="domain" description="Thioredoxin" evidence="5">
    <location>
        <begin position="3"/>
        <end position="154"/>
    </location>
</feature>
<proteinExistence type="predicted"/>
<dbReference type="InterPro" id="IPR024706">
    <property type="entry name" value="Peroxiredoxin_AhpC-typ"/>
</dbReference>
<evidence type="ECO:0000256" key="4">
    <source>
        <dbReference type="ARBA" id="ARBA00023284"/>
    </source>
</evidence>
<dbReference type="EMBL" id="JBCLVG010000001">
    <property type="protein sequence ID" value="MEN1945779.1"/>
    <property type="molecule type" value="Genomic_DNA"/>
</dbReference>
<organism evidence="6 7">
    <name type="scientific">Leifsonia stereocauli</name>
    <dbReference type="NCBI Taxonomy" id="3134136"/>
    <lineage>
        <taxon>Bacteria</taxon>
        <taxon>Bacillati</taxon>
        <taxon>Actinomycetota</taxon>
        <taxon>Actinomycetes</taxon>
        <taxon>Micrococcales</taxon>
        <taxon>Microbacteriaceae</taxon>
        <taxon>Leifsonia</taxon>
    </lineage>
</organism>
<dbReference type="InterPro" id="IPR050455">
    <property type="entry name" value="Tpx_Peroxidase_subfamily"/>
</dbReference>
<dbReference type="InterPro" id="IPR000866">
    <property type="entry name" value="AhpC/TSA"/>
</dbReference>
<reference evidence="6 7" key="1">
    <citation type="submission" date="2024-03" db="EMBL/GenBank/DDBJ databases">
        <title>YIM 134122 draft genome.</title>
        <authorList>
            <person name="Zuo S."/>
            <person name="Xiong L."/>
        </authorList>
    </citation>
    <scope>NUCLEOTIDE SEQUENCE [LARGE SCALE GENOMIC DNA]</scope>
    <source>
        <strain evidence="6 7">YIM 134122</strain>
    </source>
</reference>
<evidence type="ECO:0000256" key="1">
    <source>
        <dbReference type="ARBA" id="ARBA00022559"/>
    </source>
</evidence>
<evidence type="ECO:0000256" key="2">
    <source>
        <dbReference type="ARBA" id="ARBA00022862"/>
    </source>
</evidence>
<gene>
    <name evidence="6" type="ORF">WJX64_04405</name>
</gene>
<evidence type="ECO:0000313" key="6">
    <source>
        <dbReference type="EMBL" id="MEN1945779.1"/>
    </source>
</evidence>
<dbReference type="PIRSF" id="PIRSF000239">
    <property type="entry name" value="AHPC"/>
    <property type="match status" value="1"/>
</dbReference>
<keyword evidence="3" id="KW-0560">Oxidoreductase</keyword>
<dbReference type="InterPro" id="IPR013766">
    <property type="entry name" value="Thioredoxin_domain"/>
</dbReference>
<dbReference type="RefSeq" id="WP_342112201.1">
    <property type="nucleotide sequence ID" value="NZ_JBCAUN010000001.1"/>
</dbReference>
<keyword evidence="4" id="KW-0676">Redox-active center</keyword>
<evidence type="ECO:0000259" key="5">
    <source>
        <dbReference type="PROSITE" id="PS51352"/>
    </source>
</evidence>